<dbReference type="InterPro" id="IPR006119">
    <property type="entry name" value="Resolv_N"/>
</dbReference>
<feature type="domain" description="Recombinase" evidence="6">
    <location>
        <begin position="156"/>
        <end position="228"/>
    </location>
</feature>
<dbReference type="PROSITE" id="PS51737">
    <property type="entry name" value="RECOMBINASE_DNA_BIND"/>
    <property type="match status" value="1"/>
</dbReference>
<reference evidence="7 8" key="1">
    <citation type="submission" date="2020-10" db="EMBL/GenBank/DDBJ databases">
        <authorList>
            <person name="Castelo-Branco R."/>
            <person name="Eusebio N."/>
            <person name="Adriana R."/>
            <person name="Vieira A."/>
            <person name="Brugerolle De Fraissinette N."/>
            <person name="Rezende De Castro R."/>
            <person name="Schneider M.P."/>
            <person name="Vasconcelos V."/>
            <person name="Leao P.N."/>
        </authorList>
    </citation>
    <scope>NUCLEOTIDE SEQUENCE [LARGE SCALE GENOMIC DNA]</scope>
    <source>
        <strain evidence="7 8">LEGE 00031</strain>
    </source>
</reference>
<dbReference type="InterPro" id="IPR050639">
    <property type="entry name" value="SSR_resolvase"/>
</dbReference>
<dbReference type="PROSITE" id="PS51736">
    <property type="entry name" value="RECOMBINASES_3"/>
    <property type="match status" value="1"/>
</dbReference>
<dbReference type="InterPro" id="IPR006118">
    <property type="entry name" value="Recombinase_CS"/>
</dbReference>
<dbReference type="CDD" id="cd03768">
    <property type="entry name" value="SR_ResInv"/>
    <property type="match status" value="1"/>
</dbReference>
<dbReference type="InterPro" id="IPR036162">
    <property type="entry name" value="Resolvase-like_N_sf"/>
</dbReference>
<comment type="caution">
    <text evidence="7">The sequence shown here is derived from an EMBL/GenBank/DDBJ whole genome shotgun (WGS) entry which is preliminary data.</text>
</comment>
<dbReference type="Gene3D" id="3.90.1750.20">
    <property type="entry name" value="Putative Large Serine Recombinase, Chain B, Domain 2"/>
    <property type="match status" value="1"/>
</dbReference>
<keyword evidence="1" id="KW-0229">DNA integration</keyword>
<evidence type="ECO:0000256" key="2">
    <source>
        <dbReference type="ARBA" id="ARBA00023125"/>
    </source>
</evidence>
<dbReference type="InterPro" id="IPR038109">
    <property type="entry name" value="DNA_bind_recomb_sf"/>
</dbReference>
<evidence type="ECO:0000259" key="6">
    <source>
        <dbReference type="PROSITE" id="PS51737"/>
    </source>
</evidence>
<dbReference type="EMBL" id="JADEVV010000081">
    <property type="protein sequence ID" value="MBE9255691.1"/>
    <property type="molecule type" value="Genomic_DNA"/>
</dbReference>
<evidence type="ECO:0000256" key="1">
    <source>
        <dbReference type="ARBA" id="ARBA00022908"/>
    </source>
</evidence>
<dbReference type="PANTHER" id="PTHR30461">
    <property type="entry name" value="DNA-INVERTASE FROM LAMBDOID PROPHAGE"/>
    <property type="match status" value="1"/>
</dbReference>
<keyword evidence="3" id="KW-0233">DNA recombination</keyword>
<dbReference type="Gene3D" id="3.40.50.1390">
    <property type="entry name" value="Resolvase, N-terminal catalytic domain"/>
    <property type="match status" value="1"/>
</dbReference>
<dbReference type="PROSITE" id="PS00397">
    <property type="entry name" value="RECOMBINASES_1"/>
    <property type="match status" value="1"/>
</dbReference>
<keyword evidence="2" id="KW-0238">DNA-binding</keyword>
<evidence type="ECO:0000313" key="7">
    <source>
        <dbReference type="EMBL" id="MBE9255691.1"/>
    </source>
</evidence>
<dbReference type="RefSeq" id="WP_194021221.1">
    <property type="nucleotide sequence ID" value="NZ_JADEVV010000081.1"/>
</dbReference>
<dbReference type="InterPro" id="IPR011109">
    <property type="entry name" value="DNA_bind_recombinase_dom"/>
</dbReference>
<proteinExistence type="predicted"/>
<dbReference type="PANTHER" id="PTHR30461:SF23">
    <property type="entry name" value="DNA RECOMBINASE-RELATED"/>
    <property type="match status" value="1"/>
</dbReference>
<evidence type="ECO:0000313" key="8">
    <source>
        <dbReference type="Proteomes" id="UP000658720"/>
    </source>
</evidence>
<evidence type="ECO:0000256" key="4">
    <source>
        <dbReference type="PROSITE-ProRule" id="PRU10137"/>
    </source>
</evidence>
<accession>A0ABR9VWG2</accession>
<organism evidence="7 8">
    <name type="scientific">Synechocystis salina LEGE 00031</name>
    <dbReference type="NCBI Taxonomy" id="1828736"/>
    <lineage>
        <taxon>Bacteria</taxon>
        <taxon>Bacillati</taxon>
        <taxon>Cyanobacteriota</taxon>
        <taxon>Cyanophyceae</taxon>
        <taxon>Synechococcales</taxon>
        <taxon>Merismopediaceae</taxon>
        <taxon>Synechocystis</taxon>
    </lineage>
</organism>
<feature type="domain" description="Resolvase/invertase-type recombinase catalytic" evidence="5">
    <location>
        <begin position="2"/>
        <end position="148"/>
    </location>
</feature>
<protein>
    <submittedName>
        <fullName evidence="7">Recombinase family protein</fullName>
    </submittedName>
</protein>
<evidence type="ECO:0000259" key="5">
    <source>
        <dbReference type="PROSITE" id="PS51736"/>
    </source>
</evidence>
<gene>
    <name evidence="7" type="ORF">IQ217_18010</name>
</gene>
<dbReference type="Proteomes" id="UP000658720">
    <property type="component" value="Unassembled WGS sequence"/>
</dbReference>
<dbReference type="SUPFAM" id="SSF53041">
    <property type="entry name" value="Resolvase-like"/>
    <property type="match status" value="1"/>
</dbReference>
<name>A0ABR9VWG2_9SYNC</name>
<keyword evidence="8" id="KW-1185">Reference proteome</keyword>
<dbReference type="Pfam" id="PF07508">
    <property type="entry name" value="Recombinase"/>
    <property type="match status" value="1"/>
</dbReference>
<dbReference type="Pfam" id="PF00239">
    <property type="entry name" value="Resolvase"/>
    <property type="match status" value="1"/>
</dbReference>
<sequence>MKLVGYCRVSTEGQEDNTSLENQRRRIEAYCQAFDHELMEIFVEVGSGKDTVNRPQFQSAMEMVATKADGIVALKLDRIARSCRDVLTLVEDVLQPSSKALVLLDLNVDTSTPTGKMILTMMAAVAELERAQINERCQGGRKAKADAGGYAYGTPAFGFAAQEKELVPVEDEQQTIALIRRHRRSGKSYAKIADYLNGQGIPTKRGKEWNAMQVHRIIQRTNKQRDIA</sequence>
<feature type="active site" description="O-(5'-phospho-DNA)-serine intermediate" evidence="4">
    <location>
        <position position="10"/>
    </location>
</feature>
<evidence type="ECO:0000256" key="3">
    <source>
        <dbReference type="ARBA" id="ARBA00023172"/>
    </source>
</evidence>
<dbReference type="SMART" id="SM00857">
    <property type="entry name" value="Resolvase"/>
    <property type="match status" value="1"/>
</dbReference>